<keyword evidence="2" id="KW-1185">Reference proteome</keyword>
<dbReference type="RefSeq" id="WP_186615627.1">
    <property type="nucleotide sequence ID" value="NZ_CP077089.1"/>
</dbReference>
<sequence length="94" mass="10567">MAEYLVRVELFRAEGDEYRELHEKMELLGLKRTVTYGDGSVRRLPIGTYFGSSNLDLNEVRDRVKTISTPLSPPNGPSIIVAESKNWAAFLPLA</sequence>
<gene>
    <name evidence="1" type="ORF">HU718_016670</name>
</gene>
<dbReference type="Proteomes" id="UP000646386">
    <property type="component" value="Chromosome"/>
</dbReference>
<evidence type="ECO:0000313" key="2">
    <source>
        <dbReference type="Proteomes" id="UP000646386"/>
    </source>
</evidence>
<reference evidence="1 2" key="1">
    <citation type="journal article" date="2020" name="Microorganisms">
        <title>Reliable Identification of Environmental Pseudomonas Isolates Using the rpoD Gene.</title>
        <authorList>
            <consortium name="The Broad Institute Genome Sequencing Platform"/>
            <person name="Girard L."/>
            <person name="Lood C."/>
            <person name="Rokni-Zadeh H."/>
            <person name="van Noort V."/>
            <person name="Lavigne R."/>
            <person name="De Mot R."/>
        </authorList>
    </citation>
    <scope>NUCLEOTIDE SEQUENCE [LARGE SCALE GENOMIC DNA]</scope>
    <source>
        <strain evidence="1 2">ZA 5.3</strain>
    </source>
</reference>
<reference evidence="1 2" key="2">
    <citation type="journal article" date="2021" name="Microorganisms">
        <title>The Ever-Expanding Pseudomonas Genus: Description of 43 New Species and Partition of the Pseudomonas putida Group.</title>
        <authorList>
            <person name="Girard L."/>
            <person name="Lood C."/>
            <person name="Hofte M."/>
            <person name="Vandamme P."/>
            <person name="Rokni-Zadeh H."/>
            <person name="van Noort V."/>
            <person name="Lavigne R."/>
            <person name="De Mot R."/>
        </authorList>
    </citation>
    <scope>NUCLEOTIDE SEQUENCE [LARGE SCALE GENOMIC DNA]</scope>
    <source>
        <strain evidence="1 2">ZA 5.3</strain>
    </source>
</reference>
<dbReference type="EMBL" id="CP077089">
    <property type="protein sequence ID" value="QXI03671.1"/>
    <property type="molecule type" value="Genomic_DNA"/>
</dbReference>
<proteinExistence type="predicted"/>
<evidence type="ECO:0000313" key="1">
    <source>
        <dbReference type="EMBL" id="QXI03671.1"/>
    </source>
</evidence>
<accession>A0ABX8PQW5</accession>
<organism evidence="1 2">
    <name type="scientific">Pseudomonas tensinigenes</name>
    <dbReference type="NCBI Taxonomy" id="2745511"/>
    <lineage>
        <taxon>Bacteria</taxon>
        <taxon>Pseudomonadati</taxon>
        <taxon>Pseudomonadota</taxon>
        <taxon>Gammaproteobacteria</taxon>
        <taxon>Pseudomonadales</taxon>
        <taxon>Pseudomonadaceae</taxon>
        <taxon>Pseudomonas</taxon>
    </lineage>
</organism>
<evidence type="ECO:0008006" key="3">
    <source>
        <dbReference type="Google" id="ProtNLM"/>
    </source>
</evidence>
<name>A0ABX8PQW5_9PSED</name>
<protein>
    <recommendedName>
        <fullName evidence="3">DUF2622 domain-containing protein</fullName>
    </recommendedName>
</protein>